<dbReference type="GO" id="GO:0003697">
    <property type="term" value="F:single-stranded DNA binding"/>
    <property type="evidence" value="ECO:0007669"/>
    <property type="project" value="InterPro"/>
</dbReference>
<dbReference type="OrthoDB" id="9782620at2"/>
<keyword evidence="2 8" id="KW-0645">Protease</keyword>
<dbReference type="GO" id="GO:0106300">
    <property type="term" value="P:protein-DNA covalent cross-linking repair"/>
    <property type="evidence" value="ECO:0007669"/>
    <property type="project" value="InterPro"/>
</dbReference>
<dbReference type="GO" id="GO:0016829">
    <property type="term" value="F:lyase activity"/>
    <property type="evidence" value="ECO:0007669"/>
    <property type="project" value="UniProtKB-KW"/>
</dbReference>
<keyword evidence="6" id="KW-0238">DNA-binding</keyword>
<keyword evidence="4 8" id="KW-0378">Hydrolase</keyword>
<evidence type="ECO:0000256" key="6">
    <source>
        <dbReference type="ARBA" id="ARBA00023125"/>
    </source>
</evidence>
<organism evidence="9 10">
    <name type="scientific">Agromyces protaetiae</name>
    <dbReference type="NCBI Taxonomy" id="2509455"/>
    <lineage>
        <taxon>Bacteria</taxon>
        <taxon>Bacillati</taxon>
        <taxon>Actinomycetota</taxon>
        <taxon>Actinomycetes</taxon>
        <taxon>Micrococcales</taxon>
        <taxon>Microbacteriaceae</taxon>
        <taxon>Agromyces</taxon>
    </lineage>
</organism>
<evidence type="ECO:0000256" key="3">
    <source>
        <dbReference type="ARBA" id="ARBA00022763"/>
    </source>
</evidence>
<keyword evidence="7" id="KW-0456">Lyase</keyword>
<evidence type="ECO:0000256" key="1">
    <source>
        <dbReference type="ARBA" id="ARBA00008136"/>
    </source>
</evidence>
<gene>
    <name evidence="9" type="ORF">ET445_12445</name>
</gene>
<evidence type="ECO:0000313" key="10">
    <source>
        <dbReference type="Proteomes" id="UP000291259"/>
    </source>
</evidence>
<dbReference type="InterPro" id="IPR003738">
    <property type="entry name" value="SRAP"/>
</dbReference>
<dbReference type="GO" id="GO:0006508">
    <property type="term" value="P:proteolysis"/>
    <property type="evidence" value="ECO:0007669"/>
    <property type="project" value="UniProtKB-KW"/>
</dbReference>
<name>A0A4P6FHL8_9MICO</name>
<reference evidence="9 10" key="1">
    <citation type="submission" date="2019-01" db="EMBL/GenBank/DDBJ databases">
        <title>Genome sequencing of strain FW100M-8.</title>
        <authorList>
            <person name="Heo J."/>
            <person name="Kim S.-J."/>
            <person name="Kim J.-S."/>
            <person name="Hong S.-B."/>
            <person name="Kwon S.-W."/>
        </authorList>
    </citation>
    <scope>NUCLEOTIDE SEQUENCE [LARGE SCALE GENOMIC DNA]</scope>
    <source>
        <strain evidence="9 10">FW100M-8</strain>
    </source>
</reference>
<evidence type="ECO:0000256" key="4">
    <source>
        <dbReference type="ARBA" id="ARBA00022801"/>
    </source>
</evidence>
<keyword evidence="10" id="KW-1185">Reference proteome</keyword>
<keyword evidence="5" id="KW-0190">Covalent protein-DNA linkage</keyword>
<dbReference type="PANTHER" id="PTHR13604">
    <property type="entry name" value="DC12-RELATED"/>
    <property type="match status" value="1"/>
</dbReference>
<dbReference type="InterPro" id="IPR036590">
    <property type="entry name" value="SRAP-like"/>
</dbReference>
<evidence type="ECO:0000313" key="9">
    <source>
        <dbReference type="EMBL" id="QAY74029.1"/>
    </source>
</evidence>
<proteinExistence type="inferred from homology"/>
<dbReference type="Proteomes" id="UP000291259">
    <property type="component" value="Chromosome"/>
</dbReference>
<evidence type="ECO:0000256" key="5">
    <source>
        <dbReference type="ARBA" id="ARBA00023124"/>
    </source>
</evidence>
<dbReference type="KEGG" id="agf:ET445_12445"/>
<dbReference type="GO" id="GO:0008233">
    <property type="term" value="F:peptidase activity"/>
    <property type="evidence" value="ECO:0007669"/>
    <property type="project" value="UniProtKB-KW"/>
</dbReference>
<comment type="similarity">
    <text evidence="1 8">Belongs to the SOS response-associated peptidase family.</text>
</comment>
<protein>
    <recommendedName>
        <fullName evidence="8">Abasic site processing protein</fullName>
        <ecNumber evidence="8">3.4.-.-</ecNumber>
    </recommendedName>
</protein>
<accession>A0A4P6FHL8</accession>
<dbReference type="Gene3D" id="3.90.1680.10">
    <property type="entry name" value="SOS response associated peptidase-like"/>
    <property type="match status" value="1"/>
</dbReference>
<keyword evidence="3" id="KW-0227">DNA damage</keyword>
<evidence type="ECO:0000256" key="8">
    <source>
        <dbReference type="RuleBase" id="RU364100"/>
    </source>
</evidence>
<dbReference type="EMBL" id="CP035491">
    <property type="protein sequence ID" value="QAY74029.1"/>
    <property type="molecule type" value="Genomic_DNA"/>
</dbReference>
<evidence type="ECO:0000256" key="2">
    <source>
        <dbReference type="ARBA" id="ARBA00022670"/>
    </source>
</evidence>
<dbReference type="PANTHER" id="PTHR13604:SF0">
    <property type="entry name" value="ABASIC SITE PROCESSING PROTEIN HMCES"/>
    <property type="match status" value="1"/>
</dbReference>
<dbReference type="AlphaFoldDB" id="A0A4P6FHL8"/>
<dbReference type="EC" id="3.4.-.-" evidence="8"/>
<evidence type="ECO:0000256" key="7">
    <source>
        <dbReference type="ARBA" id="ARBA00023239"/>
    </source>
</evidence>
<dbReference type="Pfam" id="PF02586">
    <property type="entry name" value="SRAP"/>
    <property type="match status" value="1"/>
</dbReference>
<dbReference type="SUPFAM" id="SSF143081">
    <property type="entry name" value="BB1717-like"/>
    <property type="match status" value="1"/>
</dbReference>
<sequence>MRGDLARVETPGLHVADARLQLADPVGPGLTGERSSERHRPSFEHAFEFGKSGRPPVPMSAARASLGRMCGRFAISDTPDDLVRVFDVDTVGEGIPGPNWNVRPTDPIPVVLESKKEGPVVRRLEAARWSLVPSFAKELKLPYPTFNARAEGAAKAGAFRASVASKRALIPADGYYEWHTVGKAKTPYFIHEPGGPLAFAGLYSWWRDRSKADDDPDRWHLTATILTTDATGELADIHDRIPVIVPPEFWSTWLDPDTRGDQSLVDAAVAASRPLVPTLDYYEVGPVNGEGPELIRPIER</sequence>